<evidence type="ECO:0000256" key="7">
    <source>
        <dbReference type="ARBA" id="ARBA00022989"/>
    </source>
</evidence>
<dbReference type="EMBL" id="CP026604">
    <property type="protein sequence ID" value="AWB68688.1"/>
    <property type="molecule type" value="Genomic_DNA"/>
</dbReference>
<evidence type="ECO:0000256" key="5">
    <source>
        <dbReference type="ARBA" id="ARBA00022519"/>
    </source>
</evidence>
<keyword evidence="8 10" id="KW-0472">Membrane</keyword>
<dbReference type="Gene3D" id="3.55.40.10">
    <property type="entry name" value="minor pseudopilin epsh domain"/>
    <property type="match status" value="1"/>
</dbReference>
<gene>
    <name evidence="11" type="primary">gspH</name>
    <name evidence="11" type="ORF">C2869_20820</name>
</gene>
<keyword evidence="6 10" id="KW-0812">Transmembrane</keyword>
<dbReference type="GO" id="GO:0005886">
    <property type="term" value="C:plasma membrane"/>
    <property type="evidence" value="ECO:0007669"/>
    <property type="project" value="UniProtKB-SubCell"/>
</dbReference>
<dbReference type="NCBIfam" id="TIGR01708">
    <property type="entry name" value="typeII_sec_gspH"/>
    <property type="match status" value="1"/>
</dbReference>
<keyword evidence="5" id="KW-0997">Cell inner membrane</keyword>
<name>A0A2S0VWU7_9ALTE</name>
<dbReference type="Pfam" id="PF07963">
    <property type="entry name" value="N_methyl"/>
    <property type="match status" value="1"/>
</dbReference>
<dbReference type="SUPFAM" id="SSF54523">
    <property type="entry name" value="Pili subunits"/>
    <property type="match status" value="1"/>
</dbReference>
<evidence type="ECO:0000313" key="12">
    <source>
        <dbReference type="Proteomes" id="UP000244441"/>
    </source>
</evidence>
<dbReference type="PRINTS" id="PR00885">
    <property type="entry name" value="BCTERIALGSPH"/>
</dbReference>
<keyword evidence="3" id="KW-1003">Cell membrane</keyword>
<comment type="subcellular location">
    <subcellularLocation>
        <location evidence="1">Cell inner membrane</location>
        <topology evidence="1">Single-pass membrane protein</topology>
    </subcellularLocation>
</comment>
<dbReference type="RefSeq" id="WP_108604740.1">
    <property type="nucleotide sequence ID" value="NZ_CP026604.1"/>
</dbReference>
<evidence type="ECO:0000256" key="10">
    <source>
        <dbReference type="SAM" id="Phobius"/>
    </source>
</evidence>
<keyword evidence="12" id="KW-1185">Reference proteome</keyword>
<keyword evidence="4" id="KW-0488">Methylation</keyword>
<sequence>MTKPFNKASKQQGFTLLEIMLVLVLMAILVSSISFSFDTNDPSKKVEKEARKFQALYHLAVEYALLNNVQFGVVINEAGYEFVGFDGQRWSPISGEATFAEQEMPENITLQLRVDNIPWLDQQNQEDDLFSSSDDEDTQKDEEDKVVPHIYLFSSGDITPFELLFIYDEAFSDIDSFCFSVTGEYAIPLKVEGPLEVDL</sequence>
<dbReference type="PROSITE" id="PS00409">
    <property type="entry name" value="PROKAR_NTER_METHYL"/>
    <property type="match status" value="1"/>
</dbReference>
<dbReference type="NCBIfam" id="TIGR02532">
    <property type="entry name" value="IV_pilin_GFxxxE"/>
    <property type="match status" value="1"/>
</dbReference>
<evidence type="ECO:0000313" key="11">
    <source>
        <dbReference type="EMBL" id="AWB68688.1"/>
    </source>
</evidence>
<dbReference type="AlphaFoldDB" id="A0A2S0VWU7"/>
<accession>A0A2S0VWU7</accession>
<dbReference type="GO" id="GO:0015627">
    <property type="term" value="C:type II protein secretion system complex"/>
    <property type="evidence" value="ECO:0007669"/>
    <property type="project" value="InterPro"/>
</dbReference>
<dbReference type="InterPro" id="IPR049875">
    <property type="entry name" value="TypeII_GspH"/>
</dbReference>
<keyword evidence="7 10" id="KW-1133">Transmembrane helix</keyword>
<organism evidence="11 12">
    <name type="scientific">Saccharobesus litoralis</name>
    <dbReference type="NCBI Taxonomy" id="2172099"/>
    <lineage>
        <taxon>Bacteria</taxon>
        <taxon>Pseudomonadati</taxon>
        <taxon>Pseudomonadota</taxon>
        <taxon>Gammaproteobacteria</taxon>
        <taxon>Alteromonadales</taxon>
        <taxon>Alteromonadaceae</taxon>
        <taxon>Saccharobesus</taxon>
    </lineage>
</organism>
<dbReference type="InterPro" id="IPR002416">
    <property type="entry name" value="T2SS_protein-GspH"/>
</dbReference>
<evidence type="ECO:0000256" key="1">
    <source>
        <dbReference type="ARBA" id="ARBA00004377"/>
    </source>
</evidence>
<evidence type="ECO:0000256" key="9">
    <source>
        <dbReference type="ARBA" id="ARBA00030775"/>
    </source>
</evidence>
<dbReference type="Proteomes" id="UP000244441">
    <property type="component" value="Chromosome"/>
</dbReference>
<protein>
    <recommendedName>
        <fullName evidence="2">Type II secretion system protein H</fullName>
    </recommendedName>
    <alternativeName>
        <fullName evidence="9">General secretion pathway protein H</fullName>
    </alternativeName>
</protein>
<evidence type="ECO:0000256" key="3">
    <source>
        <dbReference type="ARBA" id="ARBA00022475"/>
    </source>
</evidence>
<reference evidence="11 12" key="1">
    <citation type="submission" date="2018-01" db="EMBL/GenBank/DDBJ databases">
        <title>Genome sequence of a Cantenovulum-like bacteria.</title>
        <authorList>
            <person name="Tan W.R."/>
            <person name="Lau N.-S."/>
            <person name="Go F."/>
            <person name="Amirul A.-A.A."/>
        </authorList>
    </citation>
    <scope>NUCLEOTIDE SEQUENCE [LARGE SCALE GENOMIC DNA]</scope>
    <source>
        <strain evidence="11 12">CCB-QB4</strain>
    </source>
</reference>
<feature type="transmembrane region" description="Helical" evidence="10">
    <location>
        <begin position="12"/>
        <end position="37"/>
    </location>
</feature>
<proteinExistence type="predicted"/>
<dbReference type="OrthoDB" id="5730913at2"/>
<dbReference type="InterPro" id="IPR012902">
    <property type="entry name" value="N_methyl_site"/>
</dbReference>
<dbReference type="KEGG" id="cate:C2869_20820"/>
<dbReference type="GO" id="GO:0015628">
    <property type="term" value="P:protein secretion by the type II secretion system"/>
    <property type="evidence" value="ECO:0007669"/>
    <property type="project" value="InterPro"/>
</dbReference>
<evidence type="ECO:0000256" key="6">
    <source>
        <dbReference type="ARBA" id="ARBA00022692"/>
    </source>
</evidence>
<dbReference type="InterPro" id="IPR045584">
    <property type="entry name" value="Pilin-like"/>
</dbReference>
<evidence type="ECO:0000256" key="2">
    <source>
        <dbReference type="ARBA" id="ARBA00021549"/>
    </source>
</evidence>
<evidence type="ECO:0000256" key="4">
    <source>
        <dbReference type="ARBA" id="ARBA00022481"/>
    </source>
</evidence>
<evidence type="ECO:0000256" key="8">
    <source>
        <dbReference type="ARBA" id="ARBA00023136"/>
    </source>
</evidence>